<keyword evidence="4" id="KW-0963">Cytoplasm</keyword>
<keyword evidence="7" id="KW-0378">Hydrolase</keyword>
<keyword evidence="10" id="KW-1185">Reference proteome</keyword>
<evidence type="ECO:0000256" key="4">
    <source>
        <dbReference type="ARBA" id="ARBA00022490"/>
    </source>
</evidence>
<comment type="catalytic activity">
    <reaction evidence="1">
        <text>a ribonucleoside 5'-phosphate + H2O = a ribonucleoside + phosphate</text>
        <dbReference type="Rhea" id="RHEA:12484"/>
        <dbReference type="ChEBI" id="CHEBI:15377"/>
        <dbReference type="ChEBI" id="CHEBI:18254"/>
        <dbReference type="ChEBI" id="CHEBI:43474"/>
        <dbReference type="ChEBI" id="CHEBI:58043"/>
        <dbReference type="EC" id="3.1.3.5"/>
    </reaction>
</comment>
<proteinExistence type="inferred from homology"/>
<evidence type="ECO:0000313" key="9">
    <source>
        <dbReference type="EMBL" id="PJJ42578.1"/>
    </source>
</evidence>
<dbReference type="AlphaFoldDB" id="A0A2M9AA68"/>
<dbReference type="NCBIfam" id="TIGR00087">
    <property type="entry name" value="surE"/>
    <property type="match status" value="1"/>
</dbReference>
<dbReference type="Gene3D" id="3.40.1210.10">
    <property type="entry name" value="Survival protein SurE-like phosphatase/nucleotidase"/>
    <property type="match status" value="1"/>
</dbReference>
<evidence type="ECO:0000256" key="1">
    <source>
        <dbReference type="ARBA" id="ARBA00000815"/>
    </source>
</evidence>
<dbReference type="GO" id="GO:0008254">
    <property type="term" value="F:3'-nucleotidase activity"/>
    <property type="evidence" value="ECO:0007669"/>
    <property type="project" value="TreeGrafter"/>
</dbReference>
<dbReference type="EMBL" id="PGEX01000001">
    <property type="protein sequence ID" value="PJJ42578.1"/>
    <property type="molecule type" value="Genomic_DNA"/>
</dbReference>
<dbReference type="GO" id="GO:0046872">
    <property type="term" value="F:metal ion binding"/>
    <property type="evidence" value="ECO:0007669"/>
    <property type="project" value="UniProtKB-KW"/>
</dbReference>
<dbReference type="InterPro" id="IPR030048">
    <property type="entry name" value="SurE"/>
</dbReference>
<dbReference type="SUPFAM" id="SSF64167">
    <property type="entry name" value="SurE-like"/>
    <property type="match status" value="1"/>
</dbReference>
<keyword evidence="6" id="KW-0547">Nucleotide-binding</keyword>
<evidence type="ECO:0000256" key="3">
    <source>
        <dbReference type="ARBA" id="ARBA00012643"/>
    </source>
</evidence>
<dbReference type="Pfam" id="PF01975">
    <property type="entry name" value="SurE"/>
    <property type="match status" value="1"/>
</dbReference>
<dbReference type="OrthoDB" id="9780815at2"/>
<organism evidence="9 10">
    <name type="scientific">Hallerella succinigenes</name>
    <dbReference type="NCBI Taxonomy" id="1896222"/>
    <lineage>
        <taxon>Bacteria</taxon>
        <taxon>Pseudomonadati</taxon>
        <taxon>Fibrobacterota</taxon>
        <taxon>Fibrobacteria</taxon>
        <taxon>Fibrobacterales</taxon>
        <taxon>Fibrobacteraceae</taxon>
        <taxon>Hallerella</taxon>
    </lineage>
</organism>
<reference evidence="9 10" key="1">
    <citation type="submission" date="2017-11" db="EMBL/GenBank/DDBJ databases">
        <title>Animal gut microbial communities from fecal samples from Wisconsin, USA.</title>
        <authorList>
            <person name="Neumann A."/>
        </authorList>
    </citation>
    <scope>NUCLEOTIDE SEQUENCE [LARGE SCALE GENOMIC DNA]</scope>
    <source>
        <strain evidence="9 10">UWS3</strain>
    </source>
</reference>
<dbReference type="PANTHER" id="PTHR30457:SF12">
    <property type="entry name" value="5'_3'-NUCLEOTIDASE SURE"/>
    <property type="match status" value="1"/>
</dbReference>
<dbReference type="RefSeq" id="WP_100426426.1">
    <property type="nucleotide sequence ID" value="NZ_JAXFBG010000078.1"/>
</dbReference>
<protein>
    <recommendedName>
        <fullName evidence="3">5'-nucleotidase</fullName>
        <ecNumber evidence="3">3.1.3.5</ecNumber>
    </recommendedName>
</protein>
<dbReference type="InterPro" id="IPR036523">
    <property type="entry name" value="SurE-like_sf"/>
</dbReference>
<keyword evidence="5" id="KW-0479">Metal-binding</keyword>
<name>A0A2M9AA68_9BACT</name>
<dbReference type="InterPro" id="IPR002828">
    <property type="entry name" value="SurE-like_Pase/nucleotidase"/>
</dbReference>
<comment type="caution">
    <text evidence="9">The sequence shown here is derived from an EMBL/GenBank/DDBJ whole genome shotgun (WGS) entry which is preliminary data.</text>
</comment>
<evidence type="ECO:0000256" key="5">
    <source>
        <dbReference type="ARBA" id="ARBA00022723"/>
    </source>
</evidence>
<evidence type="ECO:0000256" key="2">
    <source>
        <dbReference type="ARBA" id="ARBA00011062"/>
    </source>
</evidence>
<dbReference type="PANTHER" id="PTHR30457">
    <property type="entry name" value="5'-NUCLEOTIDASE SURE"/>
    <property type="match status" value="1"/>
</dbReference>
<comment type="similarity">
    <text evidence="2">Belongs to the SurE nucleotidase family.</text>
</comment>
<sequence length="258" mass="28430">MTGQSKPEILLVNDDGFESPFLVHLATALSELANVHVVAPATEQSGVSHSFQGFHGHELKKVPGDFPFEFHTLTGTPSDCTKFALTYLYRDLPIECVFSGPNKGENAGVSSLYSGTVAGAREAALWGFPSLALSLCYDATETMEKELLRFAVEVVDKKLYSRIPAHTFWNVNFPDENQSKFKGFKAAGQGISMFTDHYELKDGRYYLSGAKVPERFAVNSDDLLLSQGYATISPMTIDQTLQSGLVPVQQVVNKFFIR</sequence>
<feature type="domain" description="Survival protein SurE-like phosphatase/nucleotidase" evidence="8">
    <location>
        <begin position="9"/>
        <end position="193"/>
    </location>
</feature>
<dbReference type="EC" id="3.1.3.5" evidence="3"/>
<evidence type="ECO:0000259" key="8">
    <source>
        <dbReference type="Pfam" id="PF01975"/>
    </source>
</evidence>
<dbReference type="GO" id="GO:0008253">
    <property type="term" value="F:5'-nucleotidase activity"/>
    <property type="evidence" value="ECO:0007669"/>
    <property type="project" value="UniProtKB-EC"/>
</dbReference>
<dbReference type="GO" id="GO:0004309">
    <property type="term" value="F:exopolyphosphatase activity"/>
    <property type="evidence" value="ECO:0007669"/>
    <property type="project" value="TreeGrafter"/>
</dbReference>
<gene>
    <name evidence="9" type="ORF">BGX16_2612</name>
</gene>
<dbReference type="Proteomes" id="UP000231134">
    <property type="component" value="Unassembled WGS sequence"/>
</dbReference>
<accession>A0A2M9AA68</accession>
<evidence type="ECO:0000256" key="7">
    <source>
        <dbReference type="ARBA" id="ARBA00022801"/>
    </source>
</evidence>
<evidence type="ECO:0000313" key="10">
    <source>
        <dbReference type="Proteomes" id="UP000231134"/>
    </source>
</evidence>
<evidence type="ECO:0000256" key="6">
    <source>
        <dbReference type="ARBA" id="ARBA00022741"/>
    </source>
</evidence>
<dbReference type="GO" id="GO:0000166">
    <property type="term" value="F:nucleotide binding"/>
    <property type="evidence" value="ECO:0007669"/>
    <property type="project" value="UniProtKB-KW"/>
</dbReference>